<dbReference type="GeneID" id="41588114"/>
<name>A0A1N5U7S4_9ARCH</name>
<evidence type="ECO:0000313" key="4">
    <source>
        <dbReference type="Proteomes" id="UP000187822"/>
    </source>
</evidence>
<keyword evidence="4" id="KW-1185">Reference proteome</keyword>
<gene>
    <name evidence="3" type="ORF">CPM_0837</name>
    <name evidence="2" type="ORF">CSP5_0840</name>
</gene>
<organism evidence="2 5">
    <name type="scientific">Cuniculiplasma divulgatum</name>
    <dbReference type="NCBI Taxonomy" id="1673428"/>
    <lineage>
        <taxon>Archaea</taxon>
        <taxon>Methanobacteriati</taxon>
        <taxon>Thermoplasmatota</taxon>
        <taxon>Thermoplasmata</taxon>
        <taxon>Thermoplasmatales</taxon>
        <taxon>Cuniculiplasmataceae</taxon>
        <taxon>Cuniculiplasma</taxon>
    </lineage>
</organism>
<reference evidence="2 5" key="1">
    <citation type="submission" date="2016-04" db="EMBL/GenBank/DDBJ databases">
        <authorList>
            <person name="Evans L.H."/>
            <person name="Alamgir A."/>
            <person name="Owens N."/>
            <person name="Weber N.D."/>
            <person name="Virtaneva K."/>
            <person name="Barbian K."/>
            <person name="Babar A."/>
            <person name="Rosenke K."/>
        </authorList>
    </citation>
    <scope>NUCLEOTIDE SEQUENCE [LARGE SCALE GENOMIC DNA]</scope>
    <source>
        <strain evidence="2">S5</strain>
        <strain evidence="5">S5(T) (JCM 30642 \VKM B-2941)</strain>
    </source>
</reference>
<feature type="transmembrane region" description="Helical" evidence="1">
    <location>
        <begin position="139"/>
        <end position="156"/>
    </location>
</feature>
<keyword evidence="1" id="KW-0812">Transmembrane</keyword>
<dbReference type="KEGG" id="cdiv:CPM_0837"/>
<feature type="transmembrane region" description="Helical" evidence="1">
    <location>
        <begin position="201"/>
        <end position="220"/>
    </location>
</feature>
<dbReference type="EMBL" id="LT719092">
    <property type="protein sequence ID" value="SJK84684.1"/>
    <property type="molecule type" value="Genomic_DNA"/>
</dbReference>
<evidence type="ECO:0000313" key="3">
    <source>
        <dbReference type="EMBL" id="SJK84684.1"/>
    </source>
</evidence>
<keyword evidence="2" id="KW-0808">Transferase</keyword>
<feature type="transmembrane region" description="Helical" evidence="1">
    <location>
        <begin position="73"/>
        <end position="93"/>
    </location>
</feature>
<evidence type="ECO:0000313" key="2">
    <source>
        <dbReference type="EMBL" id="SIM56872.1"/>
    </source>
</evidence>
<dbReference type="Proteomes" id="UP000195607">
    <property type="component" value="Chromosome I"/>
</dbReference>
<feature type="transmembrane region" description="Helical" evidence="1">
    <location>
        <begin position="6"/>
        <end position="24"/>
    </location>
</feature>
<dbReference type="AlphaFoldDB" id="A0A1N5U7S4"/>
<feature type="transmembrane region" description="Helical" evidence="1">
    <location>
        <begin position="162"/>
        <end position="180"/>
    </location>
</feature>
<evidence type="ECO:0000256" key="1">
    <source>
        <dbReference type="SAM" id="Phobius"/>
    </source>
</evidence>
<dbReference type="EMBL" id="LT671858">
    <property type="protein sequence ID" value="SIM56872.1"/>
    <property type="molecule type" value="Genomic_DNA"/>
</dbReference>
<sequence length="318" mass="35125">MIFFDFLLFNVVIIAGSITLFRIFRYKLADYSLIVSLLIGLLFYLFFPDTIDFAIVVLGTLSINTLYSRNSYVFIAILIFLTVLDGALNFSISPLLHETLSLGVGISISLLLSNSVRLMNLDNENERGKKKRTEVERDVVQIFSGIIILFAIILIPKVLLEGGLLLAILISIVLVNVAAVERESRISKAILHFERNNVQPGVGSLWFIAGLMILIALSLRWRVVEIGVFAMAIGDSLATIGGVNLRTKKLFYNHKKSIGGFLFMLIPTAIFAFAILGPLYVLLAVVATFAESISRYPVDDNISIPLSVIAVNLLISLL</sequence>
<dbReference type="STRING" id="1673428.CPM_0837"/>
<dbReference type="Proteomes" id="UP000187822">
    <property type="component" value="Chromosome I"/>
</dbReference>
<protein>
    <submittedName>
        <fullName evidence="2">Dolichol kinase</fullName>
    </submittedName>
</protein>
<dbReference type="RefSeq" id="WP_021788644.1">
    <property type="nucleotide sequence ID" value="NZ_LT671858.1"/>
</dbReference>
<reference evidence="4" key="2">
    <citation type="submission" date="2016-06" db="EMBL/GenBank/DDBJ databases">
        <authorList>
            <person name="Toshchakov V.S."/>
        </authorList>
    </citation>
    <scope>NUCLEOTIDE SEQUENCE [LARGE SCALE GENOMIC DNA]</scope>
    <source>
        <strain>PM4 (JCM 30641</strain>
        <strain evidence="4">\VKM B-2940)</strain>
    </source>
</reference>
<keyword evidence="1" id="KW-0472">Membrane</keyword>
<evidence type="ECO:0000313" key="5">
    <source>
        <dbReference type="Proteomes" id="UP000195607"/>
    </source>
</evidence>
<accession>A0A1N5U7S4</accession>
<keyword evidence="1" id="KW-1133">Transmembrane helix</keyword>
<reference evidence="3" key="3">
    <citation type="submission" date="2016-06" db="EMBL/GenBank/DDBJ databases">
        <authorList>
            <person name="Olsen C.W."/>
            <person name="Carey S."/>
            <person name="Hinshaw L."/>
            <person name="Karasin A.I."/>
        </authorList>
    </citation>
    <scope>NUCLEOTIDE SEQUENCE [LARGE SCALE GENOMIC DNA]</scope>
    <source>
        <strain evidence="3">PM4</strain>
    </source>
</reference>
<keyword evidence="2" id="KW-0418">Kinase</keyword>
<feature type="transmembrane region" description="Helical" evidence="1">
    <location>
        <begin position="226"/>
        <end position="245"/>
    </location>
</feature>
<dbReference type="OrthoDB" id="56914at2157"/>
<feature type="transmembrane region" description="Helical" evidence="1">
    <location>
        <begin position="99"/>
        <end position="118"/>
    </location>
</feature>
<dbReference type="GO" id="GO:0016301">
    <property type="term" value="F:kinase activity"/>
    <property type="evidence" value="ECO:0007669"/>
    <property type="project" value="UniProtKB-KW"/>
</dbReference>
<feature type="transmembrane region" description="Helical" evidence="1">
    <location>
        <begin position="257"/>
        <end position="290"/>
    </location>
</feature>
<proteinExistence type="predicted"/>